<protein>
    <submittedName>
        <fullName evidence="2">Uncharacterized protein</fullName>
    </submittedName>
</protein>
<dbReference type="Proteomes" id="UP000030645">
    <property type="component" value="Unassembled WGS sequence"/>
</dbReference>
<sequence>MLLGHHSQHYGPKPRAIMWYIAEVMSPARPEGSDRSSTVPAAADAATGHNFFYVAALAATIPYPAAAAACRSARPNGRALISSAPAAKATAGHNIQPEKRRKKEGRKTKFFQNQPKPKKKKKNFSNKFLYQIFLIPNFPHNQFCEQQLILNLFNKFD</sequence>
<evidence type="ECO:0000256" key="1">
    <source>
        <dbReference type="SAM" id="MobiDB-lite"/>
    </source>
</evidence>
<gene>
    <name evidence="2" type="ORF">L484_020295</name>
</gene>
<feature type="compositionally biased region" description="Basic residues" evidence="1">
    <location>
        <begin position="99"/>
        <end position="109"/>
    </location>
</feature>
<evidence type="ECO:0000313" key="2">
    <source>
        <dbReference type="EMBL" id="EXB37236.1"/>
    </source>
</evidence>
<evidence type="ECO:0000313" key="3">
    <source>
        <dbReference type="Proteomes" id="UP000030645"/>
    </source>
</evidence>
<proteinExistence type="predicted"/>
<name>W9QH63_9ROSA</name>
<keyword evidence="3" id="KW-1185">Reference proteome</keyword>
<accession>W9QH63</accession>
<dbReference type="AlphaFoldDB" id="W9QH63"/>
<organism evidence="2 3">
    <name type="scientific">Morus notabilis</name>
    <dbReference type="NCBI Taxonomy" id="981085"/>
    <lineage>
        <taxon>Eukaryota</taxon>
        <taxon>Viridiplantae</taxon>
        <taxon>Streptophyta</taxon>
        <taxon>Embryophyta</taxon>
        <taxon>Tracheophyta</taxon>
        <taxon>Spermatophyta</taxon>
        <taxon>Magnoliopsida</taxon>
        <taxon>eudicotyledons</taxon>
        <taxon>Gunneridae</taxon>
        <taxon>Pentapetalae</taxon>
        <taxon>rosids</taxon>
        <taxon>fabids</taxon>
        <taxon>Rosales</taxon>
        <taxon>Moraceae</taxon>
        <taxon>Moreae</taxon>
        <taxon>Morus</taxon>
    </lineage>
</organism>
<dbReference type="EMBL" id="KE343608">
    <property type="protein sequence ID" value="EXB37236.1"/>
    <property type="molecule type" value="Genomic_DNA"/>
</dbReference>
<feature type="region of interest" description="Disordered" evidence="1">
    <location>
        <begin position="81"/>
        <end position="121"/>
    </location>
</feature>
<reference evidence="3" key="1">
    <citation type="submission" date="2013-01" db="EMBL/GenBank/DDBJ databases">
        <title>Draft Genome Sequence of a Mulberry Tree, Morus notabilis C.K. Schneid.</title>
        <authorList>
            <person name="He N."/>
            <person name="Zhao S."/>
        </authorList>
    </citation>
    <scope>NUCLEOTIDE SEQUENCE</scope>
</reference>